<evidence type="ECO:0000256" key="1">
    <source>
        <dbReference type="SAM" id="SignalP"/>
    </source>
</evidence>
<dbReference type="InterPro" id="IPR057162">
    <property type="entry name" value="DUF7840"/>
</dbReference>
<reference evidence="7" key="1">
    <citation type="submission" date="2020-06" db="EMBL/GenBank/DDBJ databases">
        <title>Draft genomic sequecing of Geomonas sp. Red745.</title>
        <authorList>
            <person name="Itoh H."/>
            <person name="Xu Z.X."/>
            <person name="Ushijima N."/>
            <person name="Masuda Y."/>
            <person name="Shiratori Y."/>
            <person name="Senoo K."/>
        </authorList>
    </citation>
    <scope>NUCLEOTIDE SEQUENCE [LARGE SCALE GENOMIC DNA]</scope>
    <source>
        <strain evidence="7">Red745</strain>
    </source>
</reference>
<evidence type="ECO:0000259" key="5">
    <source>
        <dbReference type="Pfam" id="PF25225"/>
    </source>
</evidence>
<name>A0A6V8N4R5_9BACT</name>
<evidence type="ECO:0000313" key="6">
    <source>
        <dbReference type="EMBL" id="GFO67370.1"/>
    </source>
</evidence>
<organism evidence="6 7">
    <name type="scientific">Geomonas limicola</name>
    <dbReference type="NCBI Taxonomy" id="2740186"/>
    <lineage>
        <taxon>Bacteria</taxon>
        <taxon>Pseudomonadati</taxon>
        <taxon>Thermodesulfobacteriota</taxon>
        <taxon>Desulfuromonadia</taxon>
        <taxon>Geobacterales</taxon>
        <taxon>Geobacteraceae</taxon>
        <taxon>Geomonas</taxon>
    </lineage>
</organism>
<feature type="chain" id="PRO_5027810116" evidence="1">
    <location>
        <begin position="50"/>
        <end position="662"/>
    </location>
</feature>
<dbReference type="Pfam" id="PF13387">
    <property type="entry name" value="Lnb_N"/>
    <property type="match status" value="1"/>
</dbReference>
<proteinExistence type="predicted"/>
<evidence type="ECO:0000259" key="2">
    <source>
        <dbReference type="Pfam" id="PF13387"/>
    </source>
</evidence>
<dbReference type="InterPro" id="IPR025178">
    <property type="entry name" value="Lnb_N"/>
</dbReference>
<dbReference type="InterPro" id="IPR057164">
    <property type="entry name" value="DUF7842"/>
</dbReference>
<protein>
    <submittedName>
        <fullName evidence="6">Uncharacterized protein</fullName>
    </submittedName>
</protein>
<evidence type="ECO:0000259" key="4">
    <source>
        <dbReference type="Pfam" id="PF25224"/>
    </source>
</evidence>
<feature type="signal peptide" evidence="1">
    <location>
        <begin position="1"/>
        <end position="49"/>
    </location>
</feature>
<keyword evidence="1" id="KW-0732">Signal</keyword>
<dbReference type="EMBL" id="BLXZ01000002">
    <property type="protein sequence ID" value="GFO67370.1"/>
    <property type="molecule type" value="Genomic_DNA"/>
</dbReference>
<keyword evidence="7" id="KW-1185">Reference proteome</keyword>
<evidence type="ECO:0000313" key="7">
    <source>
        <dbReference type="Proteomes" id="UP000587586"/>
    </source>
</evidence>
<sequence>MSSLFSILMHVPVAFPGCRPAARLARRLTRFLFPLLLAAGLAAPPPSQAAADYLDHLLDVAGKRRLAESPEWWALLHYQPRRLAGGLHSEIDDPAFFLSADGKFDPRAELAATLRALFQADPQHPGLEAACRYPARYHWLSRELQFDAEKLPPADCRQLKNWLGELNPGGLTLVFPAAYLNNPASMFGHTLLRIDPPARILNEPPLLAYTINYAAETREQHGFAYAAKGLFGGYRGRFSIAPYYAVVKAYGDIENRDIWEYRLTLSPEELAQLLRHVWELRTAWFDYYFLDENCSYQLLSLIEVARPTLRLTGRFHGYTIPSETVRVLAQEGLVGDIRFRPARSTQLAERLHLLAPADQELARRLSLGELPPETPELAKLPPQQRARVEELALDYAAYRQSHRFGGREPAAGNTSQLLLARSRLEVPDQTPVVRQPEIWPGSGHPPARVRVGYGSEAGERFLELAGAPAYHDILDPEGGYTRGAAVNLLQGALRYYPERSALELERFTLIEVRSLCSWNRFVHPISWNAALGVERRLTASRQGELVGNFQAGVGLSHEFVTGTTLYGFAEASLEAADRFRAWLAPGIGPRLGLLQDVSERWRAGLSFKESFFALNQARNDYRLALENRLALGLQDVLALELAVKREFGYRFELLQLSWQHYF</sequence>
<feature type="domain" description="DUF7842" evidence="4">
    <location>
        <begin position="338"/>
        <end position="429"/>
    </location>
</feature>
<dbReference type="RefSeq" id="WP_183359925.1">
    <property type="nucleotide sequence ID" value="NZ_BLXZ01000002.1"/>
</dbReference>
<dbReference type="AlphaFoldDB" id="A0A6V8N4R5"/>
<feature type="domain" description="DUF7843" evidence="5">
    <location>
        <begin position="65"/>
        <end position="142"/>
    </location>
</feature>
<dbReference type="Pfam" id="PF25225">
    <property type="entry name" value="DUF7843"/>
    <property type="match status" value="1"/>
</dbReference>
<dbReference type="Proteomes" id="UP000587586">
    <property type="component" value="Unassembled WGS sequence"/>
</dbReference>
<feature type="domain" description="DUF7840" evidence="3">
    <location>
        <begin position="440"/>
        <end position="661"/>
    </location>
</feature>
<evidence type="ECO:0000259" key="3">
    <source>
        <dbReference type="Pfam" id="PF25222"/>
    </source>
</evidence>
<dbReference type="Pfam" id="PF25224">
    <property type="entry name" value="DUF7842"/>
    <property type="match status" value="1"/>
</dbReference>
<dbReference type="Pfam" id="PF25222">
    <property type="entry name" value="DUF7840"/>
    <property type="match status" value="1"/>
</dbReference>
<accession>A0A6V8N4R5</accession>
<gene>
    <name evidence="6" type="ORF">GMLC_09490</name>
</gene>
<dbReference type="InterPro" id="IPR057165">
    <property type="entry name" value="DUF7843"/>
</dbReference>
<feature type="domain" description="Lnb N-terminal periplasmic" evidence="2">
    <location>
        <begin position="160"/>
        <end position="330"/>
    </location>
</feature>
<comment type="caution">
    <text evidence="6">The sequence shown here is derived from an EMBL/GenBank/DDBJ whole genome shotgun (WGS) entry which is preliminary data.</text>
</comment>